<proteinExistence type="predicted"/>
<dbReference type="PANTHER" id="PTHR48173:SF1">
    <property type="entry name" value="VACUOLAR PROTEIN SORTING-ASSOCIATED PROTEIN 62"/>
    <property type="match status" value="1"/>
</dbReference>
<evidence type="ECO:0000313" key="1">
    <source>
        <dbReference type="EMBL" id="KAA8543421.1"/>
    </source>
</evidence>
<evidence type="ECO:0008006" key="3">
    <source>
        <dbReference type="Google" id="ProtNLM"/>
    </source>
</evidence>
<dbReference type="Pfam" id="PF06101">
    <property type="entry name" value="Vps62"/>
    <property type="match status" value="2"/>
</dbReference>
<dbReference type="AlphaFoldDB" id="A0A5J5BQF5"/>
<gene>
    <name evidence="1" type="ORF">F0562_021084</name>
</gene>
<dbReference type="Proteomes" id="UP000325577">
    <property type="component" value="Linkage Group LG11"/>
</dbReference>
<name>A0A5J5BQF5_9ASTE</name>
<dbReference type="EMBL" id="CM018034">
    <property type="protein sequence ID" value="KAA8543421.1"/>
    <property type="molecule type" value="Genomic_DNA"/>
</dbReference>
<dbReference type="OrthoDB" id="188042at2759"/>
<protein>
    <recommendedName>
        <fullName evidence="3">Vacuolar protein sorting-associated protein 62</fullName>
    </recommendedName>
</protein>
<reference evidence="1 2" key="1">
    <citation type="submission" date="2019-09" db="EMBL/GenBank/DDBJ databases">
        <title>A chromosome-level genome assembly of the Chinese tupelo Nyssa sinensis.</title>
        <authorList>
            <person name="Yang X."/>
            <person name="Kang M."/>
            <person name="Yang Y."/>
            <person name="Xiong H."/>
            <person name="Wang M."/>
            <person name="Zhang Z."/>
            <person name="Wang Z."/>
            <person name="Wu H."/>
            <person name="Ma T."/>
            <person name="Liu J."/>
            <person name="Xi Z."/>
        </authorList>
    </citation>
    <scope>NUCLEOTIDE SEQUENCE [LARGE SCALE GENOMIC DNA]</scope>
    <source>
        <strain evidence="1">J267</strain>
        <tissue evidence="1">Leaf</tissue>
    </source>
</reference>
<evidence type="ECO:0000313" key="2">
    <source>
        <dbReference type="Proteomes" id="UP000325577"/>
    </source>
</evidence>
<dbReference type="PANTHER" id="PTHR48173">
    <property type="entry name" value="GNK2-HOMOLOGOUS DOMAIN-CONTAINING PROTEIN"/>
    <property type="match status" value="1"/>
</dbReference>
<keyword evidence="2" id="KW-1185">Reference proteome</keyword>
<sequence length="533" mass="60239">MFGCKCFHWTRVADFSPSEPETFSLPAPIAQWPKGQGFATGRINLGEIEVIEITKFEFIWECNLLQDRKKGVTFYKPVGLPDGFFTLGHYCQSNEKPLRGFVLVAREVDLPEPGYSCICKQEYSPALLRPLDFTLVWSPNDLSEENLDGGGYFWLPQPPEGYKAMGFVVTRKPDKPELEEVRCVRADLTDKCETHRLILNINSKFPKLPFRVWNTRPSHRGMLGRGIRFMHSSDTTGPTVFFHPDEVYMPSSVSWFFKNRALLYKKGELVGQTIDCGGSNLPAGGRNDGEYWIDLPIDDRAENVKHGNLESAELYVHVKPALGGTFTDIAMWVFCPFNGPATLRIGIVNLALSKIGEHVGDWEHFTLRVSNFTGELWSTYFSQHSGGKWVDASDLEFIEGNKAIVYSSKSGHASYPHPGCYIQGSTKLGIGVRNDAARSNYYVDSSIRYEIIAAEYLGESVVSEPCWLQFMREWGPTIVYDSRTELDKIIGLLPVMIRYPVENIFDKFPVELYGEEGPTGPKEKNNWVGDERS</sequence>
<accession>A0A5J5BQF5</accession>
<dbReference type="InterPro" id="IPR009291">
    <property type="entry name" value="Vps62"/>
</dbReference>
<organism evidence="1 2">
    <name type="scientific">Nyssa sinensis</name>
    <dbReference type="NCBI Taxonomy" id="561372"/>
    <lineage>
        <taxon>Eukaryota</taxon>
        <taxon>Viridiplantae</taxon>
        <taxon>Streptophyta</taxon>
        <taxon>Embryophyta</taxon>
        <taxon>Tracheophyta</taxon>
        <taxon>Spermatophyta</taxon>
        <taxon>Magnoliopsida</taxon>
        <taxon>eudicotyledons</taxon>
        <taxon>Gunneridae</taxon>
        <taxon>Pentapetalae</taxon>
        <taxon>asterids</taxon>
        <taxon>Cornales</taxon>
        <taxon>Nyssaceae</taxon>
        <taxon>Nyssa</taxon>
    </lineage>
</organism>